<accession>A0ABS1PAK1</accession>
<dbReference type="Proteomes" id="UP000621386">
    <property type="component" value="Unassembled WGS sequence"/>
</dbReference>
<evidence type="ECO:0000313" key="2">
    <source>
        <dbReference type="Proteomes" id="UP000621386"/>
    </source>
</evidence>
<comment type="caution">
    <text evidence="1">The sequence shown here is derived from an EMBL/GenBank/DDBJ whole genome shotgun (WGS) entry which is preliminary data.</text>
</comment>
<dbReference type="EMBL" id="JAERRH010000019">
    <property type="protein sequence ID" value="MBL1109401.1"/>
    <property type="molecule type" value="Genomic_DNA"/>
</dbReference>
<evidence type="ECO:0000313" key="1">
    <source>
        <dbReference type="EMBL" id="MBL1109401.1"/>
    </source>
</evidence>
<organism evidence="1 2">
    <name type="scientific">Streptomyces musisoli</name>
    <dbReference type="NCBI Taxonomy" id="2802280"/>
    <lineage>
        <taxon>Bacteria</taxon>
        <taxon>Bacillati</taxon>
        <taxon>Actinomycetota</taxon>
        <taxon>Actinomycetes</taxon>
        <taxon>Kitasatosporales</taxon>
        <taxon>Streptomycetaceae</taxon>
        <taxon>Streptomyces</taxon>
    </lineage>
</organism>
<sequence length="156" mass="16145">MAREAVKKMRLLGPDIASPRLAGKYTVGVPMWMWVNQSPTTYGPQSASASAGGVTVTATAKVSQIVWQMGDGATVTCQGPGTVYQASAGMTESPTCGHVYAKTSAVASGGTYRLTATSTWAINWEVTAGGGGQSGQLTQTQQSQMQVAIGEVQVVR</sequence>
<name>A0ABS1PAK1_9ACTN</name>
<proteinExistence type="predicted"/>
<gene>
    <name evidence="1" type="ORF">JK361_33295</name>
</gene>
<reference evidence="1 2" key="1">
    <citation type="submission" date="2021-01" db="EMBL/GenBank/DDBJ databases">
        <title>WGS of actinomycetes isolated from Thailand.</title>
        <authorList>
            <person name="Thawai C."/>
        </authorList>
    </citation>
    <scope>NUCLEOTIDE SEQUENCE [LARGE SCALE GENOMIC DNA]</scope>
    <source>
        <strain evidence="1 2">CH5-8</strain>
    </source>
</reference>
<keyword evidence="2" id="KW-1185">Reference proteome</keyword>
<protein>
    <submittedName>
        <fullName evidence="1">ATP/GTP-binding protein</fullName>
    </submittedName>
</protein>